<dbReference type="RefSeq" id="WP_397556936.1">
    <property type="nucleotide sequence ID" value="NZ_JBIQWL010000004.1"/>
</dbReference>
<dbReference type="PANTHER" id="PTHR39337">
    <property type="entry name" value="BLR5642 PROTEIN"/>
    <property type="match status" value="1"/>
</dbReference>
<sequence length="152" mass="16932">MWTERGGAMGIGYEGRTIAELVGELRGLRVTTLVDVRLNAISRKRGFSKRALAEALRAAGIEYVHRPDLGNPQDNRAGYAESWQSETGREARLRYTDYAIATEAGHAAIAQLVDLAIQQRIALLCFEASELHCHRREVLAALHERLEQLVHA</sequence>
<evidence type="ECO:0000313" key="2">
    <source>
        <dbReference type="Proteomes" id="UP001610861"/>
    </source>
</evidence>
<proteinExistence type="predicted"/>
<dbReference type="PANTHER" id="PTHR39337:SF1">
    <property type="entry name" value="BLR5642 PROTEIN"/>
    <property type="match status" value="1"/>
</dbReference>
<accession>A0ABW7Q9D7</accession>
<keyword evidence="2" id="KW-1185">Reference proteome</keyword>
<dbReference type="Pfam" id="PF04343">
    <property type="entry name" value="DUF488"/>
    <property type="match status" value="1"/>
</dbReference>
<dbReference type="InterPro" id="IPR007438">
    <property type="entry name" value="DUF488"/>
</dbReference>
<dbReference type="Proteomes" id="UP001610861">
    <property type="component" value="Unassembled WGS sequence"/>
</dbReference>
<gene>
    <name evidence="1" type="ORF">ACH3VR_14075</name>
</gene>
<name>A0ABW7Q9D7_9MICO</name>
<dbReference type="EMBL" id="JBIQWL010000004">
    <property type="protein sequence ID" value="MFH8251495.1"/>
    <property type="molecule type" value="Genomic_DNA"/>
</dbReference>
<reference evidence="1 2" key="1">
    <citation type="submission" date="2024-09" db="EMBL/GenBank/DDBJ databases">
        <authorList>
            <person name="Pan X."/>
        </authorList>
    </citation>
    <scope>NUCLEOTIDE SEQUENCE [LARGE SCALE GENOMIC DNA]</scope>
    <source>
        <strain evidence="1 2">B2969</strain>
    </source>
</reference>
<evidence type="ECO:0000313" key="1">
    <source>
        <dbReference type="EMBL" id="MFH8251495.1"/>
    </source>
</evidence>
<organism evidence="1 2">
    <name type="scientific">Microbacterium alkaliflavum</name>
    <dbReference type="NCBI Taxonomy" id="3248839"/>
    <lineage>
        <taxon>Bacteria</taxon>
        <taxon>Bacillati</taxon>
        <taxon>Actinomycetota</taxon>
        <taxon>Actinomycetes</taxon>
        <taxon>Micrococcales</taxon>
        <taxon>Microbacteriaceae</taxon>
        <taxon>Microbacterium</taxon>
    </lineage>
</organism>
<comment type="caution">
    <text evidence="1">The sequence shown here is derived from an EMBL/GenBank/DDBJ whole genome shotgun (WGS) entry which is preliminary data.</text>
</comment>
<protein>
    <submittedName>
        <fullName evidence="1">DUF488 family protein</fullName>
    </submittedName>
</protein>